<dbReference type="EMBL" id="CP058910">
    <property type="protein sequence ID" value="QLH78589.1"/>
    <property type="molecule type" value="Genomic_DNA"/>
</dbReference>
<dbReference type="PRINTS" id="PR01607">
    <property type="entry name" value="APYRASEFAMLY"/>
</dbReference>
<dbReference type="InterPro" id="IPR004843">
    <property type="entry name" value="Calcineurin-like_PHP"/>
</dbReference>
<keyword evidence="5" id="KW-1185">Reference proteome</keyword>
<name>A0A7D5T6U1_9EURY</name>
<evidence type="ECO:0000313" key="4">
    <source>
        <dbReference type="EMBL" id="QLH78589.1"/>
    </source>
</evidence>
<dbReference type="InterPro" id="IPR008334">
    <property type="entry name" value="5'-Nucleotdase_C"/>
</dbReference>
<dbReference type="SUPFAM" id="SSF55816">
    <property type="entry name" value="5'-nucleotidase (syn. UDP-sugar hydrolase), C-terminal domain"/>
    <property type="match status" value="1"/>
</dbReference>
<proteinExistence type="predicted"/>
<sequence length="451" mass="47646">MSPRLLHYSDIENAYNTPERVARVAGLLADRRGPDALVAGSGDDTGPGVLSLVSDGRQSLDFFEAVEPHVETVGNHDFDHGFDALRRVVADSPQRWSLANVELDGERFGADAGIEAGVLVDLSDATVGVVGVLDPATTEMTPGTDALDFSDPVDAVARAEPRLREAGADRVVALAHTNDDDARAVAADTGVDAVLAGHSHHQHATAIDGTPLTRPGATGGYVYEVDLDTGGVTCHDTATADPDPAVAAALRERVAANDLDEVVAHVEDPLSRDRERRLGGEWRLGNFVADAYRWKTGADVALQNGGGIREGPPLSGEVTVADLISVSPFEEPVVVASVTGAELRSVVAEADGRAVDGLNDYWYGHVSGMRVAAENGGYEPYVGGEPVETGERYTVAVPNYVLITDLEFPTLTEAHAVERYALQYEVVVEYARESGVDAPLEGRIPDAVAAE</sequence>
<dbReference type="RefSeq" id="WP_179908468.1">
    <property type="nucleotide sequence ID" value="NZ_CP058910.1"/>
</dbReference>
<dbReference type="Gene3D" id="3.90.780.10">
    <property type="entry name" value="5'-Nucleotidase, C-terminal domain"/>
    <property type="match status" value="1"/>
</dbReference>
<keyword evidence="1" id="KW-0732">Signal</keyword>
<dbReference type="GeneID" id="56079275"/>
<dbReference type="Proteomes" id="UP000509667">
    <property type="component" value="Chromosome"/>
</dbReference>
<dbReference type="KEGG" id="hrr:HZS55_15390"/>
<protein>
    <submittedName>
        <fullName evidence="4">5'-nucleotidase C-terminal domain-containing protein</fullName>
    </submittedName>
</protein>
<dbReference type="InterPro" id="IPR036907">
    <property type="entry name" value="5'-Nucleotdase_C_sf"/>
</dbReference>
<dbReference type="CDD" id="cd00845">
    <property type="entry name" value="MPP_UshA_N_like"/>
    <property type="match status" value="1"/>
</dbReference>
<accession>A0A7D5T6U1</accession>
<evidence type="ECO:0000256" key="1">
    <source>
        <dbReference type="ARBA" id="ARBA00022729"/>
    </source>
</evidence>
<dbReference type="Pfam" id="PF00149">
    <property type="entry name" value="Metallophos"/>
    <property type="match status" value="1"/>
</dbReference>
<dbReference type="InterPro" id="IPR006179">
    <property type="entry name" value="5_nucleotidase/apyrase"/>
</dbReference>
<dbReference type="InterPro" id="IPR029052">
    <property type="entry name" value="Metallo-depent_PP-like"/>
</dbReference>
<dbReference type="PANTHER" id="PTHR11575">
    <property type="entry name" value="5'-NUCLEOTIDASE-RELATED"/>
    <property type="match status" value="1"/>
</dbReference>
<evidence type="ECO:0000259" key="3">
    <source>
        <dbReference type="Pfam" id="PF02872"/>
    </source>
</evidence>
<dbReference type="Pfam" id="PF02872">
    <property type="entry name" value="5_nucleotid_C"/>
    <property type="match status" value="1"/>
</dbReference>
<evidence type="ECO:0000259" key="2">
    <source>
        <dbReference type="Pfam" id="PF00149"/>
    </source>
</evidence>
<evidence type="ECO:0000313" key="5">
    <source>
        <dbReference type="Proteomes" id="UP000509667"/>
    </source>
</evidence>
<dbReference type="GO" id="GO:0016787">
    <property type="term" value="F:hydrolase activity"/>
    <property type="evidence" value="ECO:0007669"/>
    <property type="project" value="InterPro"/>
</dbReference>
<feature type="domain" description="5'-Nucleotidase C-terminal" evidence="3">
    <location>
        <begin position="262"/>
        <end position="411"/>
    </location>
</feature>
<dbReference type="Gene3D" id="3.60.21.10">
    <property type="match status" value="1"/>
</dbReference>
<dbReference type="GO" id="GO:0009166">
    <property type="term" value="P:nucleotide catabolic process"/>
    <property type="evidence" value="ECO:0007669"/>
    <property type="project" value="InterPro"/>
</dbReference>
<organism evidence="4 5">
    <name type="scientific">Halosimplex rubrum</name>
    <dbReference type="NCBI Taxonomy" id="869889"/>
    <lineage>
        <taxon>Archaea</taxon>
        <taxon>Methanobacteriati</taxon>
        <taxon>Methanobacteriota</taxon>
        <taxon>Stenosarchaea group</taxon>
        <taxon>Halobacteria</taxon>
        <taxon>Halobacteriales</taxon>
        <taxon>Haloarculaceae</taxon>
        <taxon>Halosimplex</taxon>
    </lineage>
</organism>
<reference evidence="4 5" key="1">
    <citation type="submission" date="2020-07" db="EMBL/GenBank/DDBJ databases">
        <title>Halosimplex pelagicum sp. nov. and Halosimplex rubrum sp. nov., isolated from salted brown alga Laminaria, and emended description of the genus Halosimplex.</title>
        <authorList>
            <person name="Cui H."/>
        </authorList>
    </citation>
    <scope>NUCLEOTIDE SEQUENCE [LARGE SCALE GENOMIC DNA]</scope>
    <source>
        <strain evidence="4 5">R27</strain>
    </source>
</reference>
<gene>
    <name evidence="4" type="ORF">HZS55_15390</name>
</gene>
<dbReference type="OrthoDB" id="21342at2157"/>
<dbReference type="SUPFAM" id="SSF56300">
    <property type="entry name" value="Metallo-dependent phosphatases"/>
    <property type="match status" value="1"/>
</dbReference>
<feature type="domain" description="Calcineurin-like phosphoesterase" evidence="2">
    <location>
        <begin position="4"/>
        <end position="201"/>
    </location>
</feature>
<dbReference type="PANTHER" id="PTHR11575:SF24">
    <property type="entry name" value="5'-NUCLEOTIDASE"/>
    <property type="match status" value="1"/>
</dbReference>
<dbReference type="AlphaFoldDB" id="A0A7D5T6U1"/>